<feature type="binding site" evidence="13">
    <location>
        <position position="38"/>
    </location>
    <ligand>
        <name>substrate</name>
    </ligand>
</feature>
<dbReference type="FunFam" id="3.40.50.1260:FF:000006">
    <property type="entry name" value="Phosphoglycerate kinase"/>
    <property type="match status" value="1"/>
</dbReference>
<dbReference type="GO" id="GO:0005829">
    <property type="term" value="C:cytosol"/>
    <property type="evidence" value="ECO:0007669"/>
    <property type="project" value="TreeGrafter"/>
</dbReference>
<dbReference type="FunFam" id="3.40.50.1260:FF:000012">
    <property type="entry name" value="Phosphoglycerate kinase"/>
    <property type="match status" value="1"/>
</dbReference>
<keyword evidence="8 13" id="KW-0808">Transferase</keyword>
<keyword evidence="11 13" id="KW-0067">ATP-binding</keyword>
<dbReference type="PRINTS" id="PR00477">
    <property type="entry name" value="PHGLYCKINASE"/>
</dbReference>
<feature type="binding site" evidence="14">
    <location>
        <position position="116"/>
    </location>
    <ligand>
        <name>(2R)-3-phosphoglycerate</name>
        <dbReference type="ChEBI" id="CHEBI:58272"/>
    </ligand>
</feature>
<evidence type="ECO:0000256" key="14">
    <source>
        <dbReference type="PIRSR" id="PIRSR000724-1"/>
    </source>
</evidence>
<evidence type="ECO:0000256" key="10">
    <source>
        <dbReference type="ARBA" id="ARBA00022777"/>
    </source>
</evidence>
<dbReference type="SUPFAM" id="SSF53748">
    <property type="entry name" value="Phosphoglycerate kinase"/>
    <property type="match status" value="1"/>
</dbReference>
<sequence>MKDYLTLDDFPIKNQRILVRVDLNAPMDPNGKILDDKRFRSHIPTLRDLEEARVVLMAHQSRAGKKDFTTLEAHAKRLSQLLRREVGYVDDIFGSHAREAIKAMRAGDVLLLENTRFYSEENISRSPEEHSKSHMVRKLSPLFDLFVNDAFAVSHRSHLSVVGFTEFLPSAAGRLMEKEIDSLDKGVRGNEHPSIFVLGGTKADDSIKVIQNVFQRGGVDQVLVSGVVATVFQMAAGVNVGNKNREFVAGLDYADQVAIAKDLLEKNPGKIVVPTDVALERDGERLDVAMDKVPEDLLIADIGLETIVDFSKRIREAKIVVLNGTAGIFENEKFALGTTEILKAATESAFSIAGGGHTSAAIEELGLESKFSHVSTGGGASISYLSGDLLPGIEALKRAAQRWRK</sequence>
<feature type="binding site" evidence="14">
    <location>
        <position position="38"/>
    </location>
    <ligand>
        <name>(2R)-3-phosphoglycerate</name>
        <dbReference type="ChEBI" id="CHEBI:58272"/>
    </ligand>
</feature>
<keyword evidence="12 13" id="KW-0324">Glycolysis</keyword>
<feature type="binding site" evidence="13">
    <location>
        <position position="156"/>
    </location>
    <ligand>
        <name>substrate</name>
    </ligand>
</feature>
<organism evidence="17 18">
    <name type="scientific">Methanothrix harundinacea (strain 6Ac)</name>
    <name type="common">Methanosaeta harundinacea</name>
    <dbReference type="NCBI Taxonomy" id="1110509"/>
    <lineage>
        <taxon>Archaea</taxon>
        <taxon>Methanobacteriati</taxon>
        <taxon>Methanobacteriota</taxon>
        <taxon>Stenosarchaea group</taxon>
        <taxon>Methanomicrobia</taxon>
        <taxon>Methanotrichales</taxon>
        <taxon>Methanotrichaceae</taxon>
        <taxon>Methanothrix</taxon>
    </lineage>
</organism>
<feature type="binding site" evidence="14">
    <location>
        <position position="156"/>
    </location>
    <ligand>
        <name>(2R)-3-phosphoglycerate</name>
        <dbReference type="ChEBI" id="CHEBI:58272"/>
    </ligand>
</feature>
<evidence type="ECO:0000256" key="6">
    <source>
        <dbReference type="ARBA" id="ARBA00016471"/>
    </source>
</evidence>
<comment type="catalytic activity">
    <reaction evidence="1 13 16">
        <text>(2R)-3-phosphoglycerate + ATP = (2R)-3-phospho-glyceroyl phosphate + ADP</text>
        <dbReference type="Rhea" id="RHEA:14801"/>
        <dbReference type="ChEBI" id="CHEBI:30616"/>
        <dbReference type="ChEBI" id="CHEBI:57604"/>
        <dbReference type="ChEBI" id="CHEBI:58272"/>
        <dbReference type="ChEBI" id="CHEBI:456216"/>
        <dbReference type="EC" id="2.7.2.3"/>
    </reaction>
</comment>
<dbReference type="InterPro" id="IPR001576">
    <property type="entry name" value="Phosphoglycerate_kinase"/>
</dbReference>
<feature type="binding site" evidence="13">
    <location>
        <position position="116"/>
    </location>
    <ligand>
        <name>substrate</name>
    </ligand>
</feature>
<dbReference type="PIRSF" id="PIRSF000724">
    <property type="entry name" value="Pgk"/>
    <property type="match status" value="1"/>
</dbReference>
<dbReference type="PATRIC" id="fig|1110509.7.peg.1468"/>
<dbReference type="KEGG" id="mhi:Mhar_1322"/>
<dbReference type="PANTHER" id="PTHR11406">
    <property type="entry name" value="PHOSPHOGLYCERATE KINASE"/>
    <property type="match status" value="1"/>
</dbReference>
<evidence type="ECO:0000256" key="11">
    <source>
        <dbReference type="ARBA" id="ARBA00022840"/>
    </source>
</evidence>
<evidence type="ECO:0000256" key="13">
    <source>
        <dbReference type="HAMAP-Rule" id="MF_00145"/>
    </source>
</evidence>
<feature type="binding site" evidence="13 15">
    <location>
        <position position="330"/>
    </location>
    <ligand>
        <name>ATP</name>
        <dbReference type="ChEBI" id="CHEBI:30616"/>
    </ligand>
</feature>
<dbReference type="PANTHER" id="PTHR11406:SF23">
    <property type="entry name" value="PHOSPHOGLYCERATE KINASE 1, CHLOROPLASTIC-RELATED"/>
    <property type="match status" value="1"/>
</dbReference>
<dbReference type="InterPro" id="IPR015824">
    <property type="entry name" value="Phosphoglycerate_kinase_N"/>
</dbReference>
<dbReference type="GO" id="GO:0006096">
    <property type="term" value="P:glycolytic process"/>
    <property type="evidence" value="ECO:0007669"/>
    <property type="project" value="UniProtKB-UniRule"/>
</dbReference>
<dbReference type="Proteomes" id="UP000005877">
    <property type="component" value="Chromosome"/>
</dbReference>
<feature type="binding site" evidence="13 14">
    <location>
        <begin position="22"/>
        <end position="24"/>
    </location>
    <ligand>
        <name>substrate</name>
    </ligand>
</feature>
<evidence type="ECO:0000256" key="3">
    <source>
        <dbReference type="ARBA" id="ARBA00004838"/>
    </source>
</evidence>
<name>G7WNS6_METH6</name>
<evidence type="ECO:0000256" key="12">
    <source>
        <dbReference type="ARBA" id="ARBA00023152"/>
    </source>
</evidence>
<dbReference type="EMBL" id="CP003117">
    <property type="protein sequence ID" value="AET64686.1"/>
    <property type="molecule type" value="Genomic_DNA"/>
</dbReference>
<evidence type="ECO:0000256" key="4">
    <source>
        <dbReference type="ARBA" id="ARBA00008982"/>
    </source>
</evidence>
<gene>
    <name evidence="13" type="primary">pgk</name>
    <name evidence="17" type="ordered locus">Mhar_1322</name>
</gene>
<keyword evidence="18" id="KW-1185">Reference proteome</keyword>
<dbReference type="EC" id="2.7.2.3" evidence="5 13"/>
<comment type="pathway">
    <text evidence="3 13">Carbohydrate degradation; glycolysis; pyruvate from D-glyceraldehyde 3-phosphate: step 2/5.</text>
</comment>
<evidence type="ECO:0000256" key="15">
    <source>
        <dbReference type="PIRSR" id="PIRSR000724-2"/>
    </source>
</evidence>
<reference evidence="17 18" key="1">
    <citation type="journal article" date="2012" name="PLoS ONE">
        <title>The genome characteristics and predicted function of methyl-group oxidation pathway in the obligate aceticlastic methanogens, Methanosaeta spp.</title>
        <authorList>
            <person name="Zhu J."/>
            <person name="Zheng H."/>
            <person name="Ai G."/>
            <person name="Zhang G."/>
            <person name="Liu D."/>
            <person name="Liu X."/>
            <person name="Dong X."/>
        </authorList>
    </citation>
    <scope>NUCLEOTIDE SEQUENCE [LARGE SCALE GENOMIC DNA]</scope>
    <source>
        <strain evidence="17 18">6Ac</strain>
    </source>
</reference>
<dbReference type="GeneID" id="12510491"/>
<dbReference type="GO" id="GO:0004618">
    <property type="term" value="F:phosphoglycerate kinase activity"/>
    <property type="evidence" value="ECO:0007669"/>
    <property type="project" value="UniProtKB-UniRule"/>
</dbReference>
<dbReference type="HAMAP" id="MF_00145">
    <property type="entry name" value="Phosphoglyc_kinase"/>
    <property type="match status" value="1"/>
</dbReference>
<feature type="binding site" evidence="13">
    <location>
        <begin position="355"/>
        <end position="358"/>
    </location>
    <ligand>
        <name>ATP</name>
        <dbReference type="ChEBI" id="CHEBI:30616"/>
    </ligand>
</feature>
<dbReference type="STRING" id="1110509.Mhar_1322"/>
<evidence type="ECO:0000313" key="17">
    <source>
        <dbReference type="EMBL" id="AET64686.1"/>
    </source>
</evidence>
<keyword evidence="10 13" id="KW-0418">Kinase</keyword>
<evidence type="ECO:0000256" key="8">
    <source>
        <dbReference type="ARBA" id="ARBA00022679"/>
    </source>
</evidence>
<evidence type="ECO:0000256" key="7">
    <source>
        <dbReference type="ARBA" id="ARBA00022490"/>
    </source>
</evidence>
<evidence type="ECO:0000256" key="5">
    <source>
        <dbReference type="ARBA" id="ARBA00013061"/>
    </source>
</evidence>
<dbReference type="GO" id="GO:0043531">
    <property type="term" value="F:ADP binding"/>
    <property type="evidence" value="ECO:0007669"/>
    <property type="project" value="TreeGrafter"/>
</dbReference>
<dbReference type="GO" id="GO:0006094">
    <property type="term" value="P:gluconeogenesis"/>
    <property type="evidence" value="ECO:0007669"/>
    <property type="project" value="TreeGrafter"/>
</dbReference>
<dbReference type="OrthoDB" id="6575at2157"/>
<proteinExistence type="inferred from homology"/>
<comment type="subcellular location">
    <subcellularLocation>
        <location evidence="2 13">Cytoplasm</location>
    </subcellularLocation>
</comment>
<dbReference type="InterPro" id="IPR036043">
    <property type="entry name" value="Phosphoglycerate_kinase_sf"/>
</dbReference>
<dbReference type="Pfam" id="PF00162">
    <property type="entry name" value="PGK"/>
    <property type="match status" value="1"/>
</dbReference>
<evidence type="ECO:0000256" key="2">
    <source>
        <dbReference type="ARBA" id="ARBA00004496"/>
    </source>
</evidence>
<dbReference type="AlphaFoldDB" id="G7WNS6"/>
<evidence type="ECO:0000313" key="18">
    <source>
        <dbReference type="Proteomes" id="UP000005877"/>
    </source>
</evidence>
<dbReference type="GO" id="GO:0005524">
    <property type="term" value="F:ATP binding"/>
    <property type="evidence" value="ECO:0007669"/>
    <property type="project" value="UniProtKB-KW"/>
</dbReference>
<evidence type="ECO:0000256" key="1">
    <source>
        <dbReference type="ARBA" id="ARBA00000642"/>
    </source>
</evidence>
<dbReference type="UniPathway" id="UPA00109">
    <property type="reaction ID" value="UER00185"/>
</dbReference>
<keyword evidence="9 13" id="KW-0547">Nucleotide-binding</keyword>
<keyword evidence="7 13" id="KW-0963">Cytoplasm</keyword>
<feature type="binding site" evidence="13 14">
    <location>
        <begin position="59"/>
        <end position="62"/>
    </location>
    <ligand>
        <name>substrate</name>
    </ligand>
</feature>
<dbReference type="HOGENOM" id="CLU_025427_0_2_2"/>
<comment type="subunit">
    <text evidence="13">Monomer.</text>
</comment>
<evidence type="ECO:0000256" key="9">
    <source>
        <dbReference type="ARBA" id="ARBA00022741"/>
    </source>
</evidence>
<protein>
    <recommendedName>
        <fullName evidence="6 13">Phosphoglycerate kinase</fullName>
        <ecNumber evidence="5 13">2.7.2.3</ecNumber>
    </recommendedName>
</protein>
<comment type="similarity">
    <text evidence="4 13 16">Belongs to the phosphoglycerate kinase family.</text>
</comment>
<accession>G7WNS6</accession>
<dbReference type="RefSeq" id="WP_014586871.1">
    <property type="nucleotide sequence ID" value="NC_017527.1"/>
</dbReference>
<evidence type="ECO:0000256" key="16">
    <source>
        <dbReference type="RuleBase" id="RU000532"/>
    </source>
</evidence>
<dbReference type="Gene3D" id="3.40.50.1260">
    <property type="entry name" value="Phosphoglycerate kinase, N-terminal domain"/>
    <property type="match status" value="2"/>
</dbReference>
<comment type="caution">
    <text evidence="13">Lacks conserved residue(s) required for the propagation of feature annotation.</text>
</comment>